<accession>A0A7C3UEB9</accession>
<dbReference type="AlphaFoldDB" id="A0A7C3UEB9"/>
<dbReference type="EMBL" id="DTAK01000006">
    <property type="protein sequence ID" value="HGU58772.1"/>
    <property type="molecule type" value="Genomic_DNA"/>
</dbReference>
<comment type="caution">
    <text evidence="7">The sequence shown here is derived from an EMBL/GenBank/DDBJ whole genome shotgun (WGS) entry which is preliminary data.</text>
</comment>
<keyword evidence="4 7" id="KW-0067">ATP-binding</keyword>
<dbReference type="InterPro" id="IPR027417">
    <property type="entry name" value="P-loop_NTPase"/>
</dbReference>
<dbReference type="PROSITE" id="PS50893">
    <property type="entry name" value="ABC_TRANSPORTER_2"/>
    <property type="match status" value="1"/>
</dbReference>
<dbReference type="Gene3D" id="3.40.50.300">
    <property type="entry name" value="P-loop containing nucleotide triphosphate hydrolases"/>
    <property type="match status" value="1"/>
</dbReference>
<gene>
    <name evidence="9" type="ORF">ENL48_03460</name>
    <name evidence="8" type="ORF">ENT89_00870</name>
    <name evidence="7" type="ORF">ENX77_07690</name>
</gene>
<dbReference type="Pfam" id="PF00005">
    <property type="entry name" value="ABC_tran"/>
    <property type="match status" value="1"/>
</dbReference>
<evidence type="ECO:0000256" key="3">
    <source>
        <dbReference type="ARBA" id="ARBA00022741"/>
    </source>
</evidence>
<feature type="domain" description="ABC transporter" evidence="6">
    <location>
        <begin position="2"/>
        <end position="234"/>
    </location>
</feature>
<dbReference type="GO" id="GO:0016887">
    <property type="term" value="F:ATP hydrolysis activity"/>
    <property type="evidence" value="ECO:0007669"/>
    <property type="project" value="InterPro"/>
</dbReference>
<comment type="similarity">
    <text evidence="1">Belongs to the ABC transporter superfamily.</text>
</comment>
<dbReference type="PANTHER" id="PTHR43820:SF7">
    <property type="entry name" value="BRANCHED-CHAIN AMINO ACID TRANSPORT ATP-BINDING PROTEIN LIVF-RELATED"/>
    <property type="match status" value="1"/>
</dbReference>
<evidence type="ECO:0000259" key="6">
    <source>
        <dbReference type="PROSITE" id="PS50893"/>
    </source>
</evidence>
<protein>
    <submittedName>
        <fullName evidence="7">ABC transporter ATP-binding protein</fullName>
    </submittedName>
</protein>
<evidence type="ECO:0000256" key="4">
    <source>
        <dbReference type="ARBA" id="ARBA00022840"/>
    </source>
</evidence>
<dbReference type="CDD" id="cd03224">
    <property type="entry name" value="ABC_TM1139_LivF_branched"/>
    <property type="match status" value="1"/>
</dbReference>
<evidence type="ECO:0000256" key="2">
    <source>
        <dbReference type="ARBA" id="ARBA00022448"/>
    </source>
</evidence>
<dbReference type="InterPro" id="IPR052156">
    <property type="entry name" value="BCAA_Transport_ATP-bd_LivF"/>
</dbReference>
<evidence type="ECO:0000256" key="1">
    <source>
        <dbReference type="ARBA" id="ARBA00005417"/>
    </source>
</evidence>
<dbReference type="SUPFAM" id="SSF52540">
    <property type="entry name" value="P-loop containing nucleoside triphosphate hydrolases"/>
    <property type="match status" value="1"/>
</dbReference>
<reference evidence="7" key="1">
    <citation type="journal article" date="2020" name="mSystems">
        <title>Genome- and Community-Level Interaction Insights into Carbon Utilization and Element Cycling Functions of Hydrothermarchaeota in Hydrothermal Sediment.</title>
        <authorList>
            <person name="Zhou Z."/>
            <person name="Liu Y."/>
            <person name="Xu W."/>
            <person name="Pan J."/>
            <person name="Luo Z.H."/>
            <person name="Li M."/>
        </authorList>
    </citation>
    <scope>NUCLEOTIDE SEQUENCE [LARGE SCALE GENOMIC DNA]</scope>
    <source>
        <strain evidence="9">SpSt-10</strain>
        <strain evidence="8">SpSt-62</strain>
        <strain evidence="7">SpSt-97</strain>
    </source>
</reference>
<proteinExistence type="inferred from homology"/>
<name>A0A7C3UEB9_9EURY</name>
<dbReference type="InterPro" id="IPR003593">
    <property type="entry name" value="AAA+_ATPase"/>
</dbReference>
<evidence type="ECO:0000313" key="9">
    <source>
        <dbReference type="EMBL" id="HHF48246.1"/>
    </source>
</evidence>
<organism evidence="7">
    <name type="scientific">Geoglobus ahangari</name>
    <dbReference type="NCBI Taxonomy" id="113653"/>
    <lineage>
        <taxon>Archaea</taxon>
        <taxon>Methanobacteriati</taxon>
        <taxon>Methanobacteriota</taxon>
        <taxon>Archaeoglobi</taxon>
        <taxon>Archaeoglobales</taxon>
        <taxon>Archaeoglobaceae</taxon>
        <taxon>Geoglobus</taxon>
    </lineage>
</organism>
<dbReference type="SMART" id="SM00382">
    <property type="entry name" value="AAA"/>
    <property type="match status" value="1"/>
</dbReference>
<dbReference type="InterPro" id="IPR003439">
    <property type="entry name" value="ABC_transporter-like_ATP-bd"/>
</dbReference>
<evidence type="ECO:0000256" key="5">
    <source>
        <dbReference type="ARBA" id="ARBA00022970"/>
    </source>
</evidence>
<dbReference type="PANTHER" id="PTHR43820">
    <property type="entry name" value="HIGH-AFFINITY BRANCHED-CHAIN AMINO ACID TRANSPORT ATP-BINDING PROTEIN LIVF"/>
    <property type="match status" value="1"/>
</dbReference>
<sequence length="236" mass="26125">MLETQKLSAGYKDLQVLFDVDFKAEQNKITAVIGPNGSGKSTLLKSIFGFTKIYSGKVIFAGKDITNLPPHEKTKLGIAYLPQTDNVFTNLTVYENLVIAGYILDETEFIDRLELALSVFPELKDKMNKKTGMLSGGERQFLAIATALIRKAKLLMLDEPTAMLSPKLASQILKKISSLRDELKLTVVLVEQNVIKALEISDNAFMLIGGKVAFSGSSEDLLKHEKFEKFVIGYTL</sequence>
<dbReference type="EMBL" id="DRUC01000053">
    <property type="protein sequence ID" value="HHF48246.1"/>
    <property type="molecule type" value="Genomic_DNA"/>
</dbReference>
<dbReference type="EMBL" id="DTPI01000033">
    <property type="protein sequence ID" value="HGE66976.1"/>
    <property type="molecule type" value="Genomic_DNA"/>
</dbReference>
<dbReference type="GO" id="GO:0015807">
    <property type="term" value="P:L-amino acid transport"/>
    <property type="evidence" value="ECO:0007669"/>
    <property type="project" value="TreeGrafter"/>
</dbReference>
<dbReference type="GO" id="GO:0005524">
    <property type="term" value="F:ATP binding"/>
    <property type="evidence" value="ECO:0007669"/>
    <property type="project" value="UniProtKB-KW"/>
</dbReference>
<evidence type="ECO:0000313" key="8">
    <source>
        <dbReference type="EMBL" id="HGU58772.1"/>
    </source>
</evidence>
<keyword evidence="2" id="KW-0813">Transport</keyword>
<evidence type="ECO:0000313" key="7">
    <source>
        <dbReference type="EMBL" id="HGE66976.1"/>
    </source>
</evidence>
<keyword evidence="3" id="KW-0547">Nucleotide-binding</keyword>
<keyword evidence="5" id="KW-0029">Amino-acid transport</keyword>
<dbReference type="GO" id="GO:0015658">
    <property type="term" value="F:branched-chain amino acid transmembrane transporter activity"/>
    <property type="evidence" value="ECO:0007669"/>
    <property type="project" value="TreeGrafter"/>
</dbReference>